<accession>A0ABP0K4C9</accession>
<feature type="compositionally biased region" description="Basic and acidic residues" evidence="1">
    <location>
        <begin position="81"/>
        <end position="102"/>
    </location>
</feature>
<dbReference type="Proteomes" id="UP001642484">
    <property type="component" value="Unassembled WGS sequence"/>
</dbReference>
<keyword evidence="3" id="KW-1185">Reference proteome</keyword>
<evidence type="ECO:0000313" key="2">
    <source>
        <dbReference type="EMBL" id="CAK9021275.1"/>
    </source>
</evidence>
<feature type="non-terminal residue" evidence="2">
    <location>
        <position position="1"/>
    </location>
</feature>
<evidence type="ECO:0000256" key="1">
    <source>
        <dbReference type="SAM" id="MobiDB-lite"/>
    </source>
</evidence>
<reference evidence="2 3" key="1">
    <citation type="submission" date="2024-02" db="EMBL/GenBank/DDBJ databases">
        <authorList>
            <person name="Chen Y."/>
            <person name="Shah S."/>
            <person name="Dougan E. K."/>
            <person name="Thang M."/>
            <person name="Chan C."/>
        </authorList>
    </citation>
    <scope>NUCLEOTIDE SEQUENCE [LARGE SCALE GENOMIC DNA]</scope>
</reference>
<sequence>ADWAEAKLTPSHLPPQMTKFEQARAAHNATKAKWQRARELAAQHLEERKQQKILEQEQRRSSKASTMSAMSSADSQLPEPQRGECERTERRPSKSEALEFKPRDRRRSSKTSESTRESVSSEHRIPEGVEDPRGYLWKLGYCRGPPQPELTICVGDEEENHTWNPISAGEDMYNLKCKLVWACPTDYRVSEWTCKKRLSDLRSKIHDHVKKDLGAEYRTYFQDARFAHHGGLPGTRKRLDAWFATLAAIANEGQLRNDLLALLLDQLEAPIPQKVSEEIEQLRTELQNAAKVTNPDDEIRIEQHLPEPEVARVSFARDVGLSCAQRNC</sequence>
<feature type="compositionally biased region" description="Basic and acidic residues" evidence="1">
    <location>
        <begin position="36"/>
        <end position="60"/>
    </location>
</feature>
<proteinExistence type="predicted"/>
<name>A0ABP0K4C9_9DINO</name>
<organism evidence="2 3">
    <name type="scientific">Durusdinium trenchii</name>
    <dbReference type="NCBI Taxonomy" id="1381693"/>
    <lineage>
        <taxon>Eukaryota</taxon>
        <taxon>Sar</taxon>
        <taxon>Alveolata</taxon>
        <taxon>Dinophyceae</taxon>
        <taxon>Suessiales</taxon>
        <taxon>Symbiodiniaceae</taxon>
        <taxon>Durusdinium</taxon>
    </lineage>
</organism>
<comment type="caution">
    <text evidence="2">The sequence shown here is derived from an EMBL/GenBank/DDBJ whole genome shotgun (WGS) entry which is preliminary data.</text>
</comment>
<protein>
    <submittedName>
        <fullName evidence="2">Uncharacterized protein</fullName>
    </submittedName>
</protein>
<feature type="compositionally biased region" description="Low complexity" evidence="1">
    <location>
        <begin position="63"/>
        <end position="75"/>
    </location>
</feature>
<dbReference type="EMBL" id="CAXAMN010007347">
    <property type="protein sequence ID" value="CAK9021275.1"/>
    <property type="molecule type" value="Genomic_DNA"/>
</dbReference>
<feature type="region of interest" description="Disordered" evidence="1">
    <location>
        <begin position="22"/>
        <end position="127"/>
    </location>
</feature>
<gene>
    <name evidence="2" type="ORF">CCMP2556_LOCUS14404</name>
</gene>
<feature type="compositionally biased region" description="Basic and acidic residues" evidence="1">
    <location>
        <begin position="113"/>
        <end position="127"/>
    </location>
</feature>
<evidence type="ECO:0000313" key="3">
    <source>
        <dbReference type="Proteomes" id="UP001642484"/>
    </source>
</evidence>